<dbReference type="Gene3D" id="3.90.550.10">
    <property type="entry name" value="Spore Coat Polysaccharide Biosynthesis Protein SpsA, Chain A"/>
    <property type="match status" value="1"/>
</dbReference>
<dbReference type="PANTHER" id="PTHR48090:SF7">
    <property type="entry name" value="RFBJ PROTEIN"/>
    <property type="match status" value="1"/>
</dbReference>
<dbReference type="Proteomes" id="UP000534306">
    <property type="component" value="Unassembled WGS sequence"/>
</dbReference>
<reference evidence="4 5" key="1">
    <citation type="submission" date="2020-05" db="EMBL/GenBank/DDBJ databases">
        <title>Genome sequence of Kribbella sandramycini ATCC 39419.</title>
        <authorList>
            <person name="Maclea K.S."/>
            <person name="Fair J.L."/>
        </authorList>
    </citation>
    <scope>NUCLEOTIDE SEQUENCE [LARGE SCALE GENOMIC DNA]</scope>
    <source>
        <strain evidence="4 5">ATCC 39419</strain>
    </source>
</reference>
<evidence type="ECO:0000256" key="1">
    <source>
        <dbReference type="ARBA" id="ARBA00006739"/>
    </source>
</evidence>
<dbReference type="GO" id="GO:0016740">
    <property type="term" value="F:transferase activity"/>
    <property type="evidence" value="ECO:0007669"/>
    <property type="project" value="UniProtKB-KW"/>
</dbReference>
<name>A0A7Y4NYH5_9ACTN</name>
<keyword evidence="2" id="KW-0812">Transmembrane</keyword>
<dbReference type="InterPro" id="IPR050256">
    <property type="entry name" value="Glycosyltransferase_2"/>
</dbReference>
<feature type="domain" description="Glycosyltransferase 2-like" evidence="3">
    <location>
        <begin position="29"/>
        <end position="182"/>
    </location>
</feature>
<evidence type="ECO:0000256" key="2">
    <source>
        <dbReference type="SAM" id="Phobius"/>
    </source>
</evidence>
<accession>A0A7Y4NYH5</accession>
<protein>
    <submittedName>
        <fullName evidence="4">Glycosyltransferase</fullName>
    </submittedName>
</protein>
<keyword evidence="4" id="KW-0808">Transferase</keyword>
<dbReference type="PANTHER" id="PTHR48090">
    <property type="entry name" value="UNDECAPRENYL-PHOSPHATE 4-DEOXY-4-FORMAMIDO-L-ARABINOSE TRANSFERASE-RELATED"/>
    <property type="match status" value="1"/>
</dbReference>
<comment type="similarity">
    <text evidence="1">Belongs to the glycosyltransferase 2 family.</text>
</comment>
<dbReference type="InterPro" id="IPR029044">
    <property type="entry name" value="Nucleotide-diphossugar_trans"/>
</dbReference>
<comment type="caution">
    <text evidence="4">The sequence shown here is derived from an EMBL/GenBank/DDBJ whole genome shotgun (WGS) entry which is preliminary data.</text>
</comment>
<dbReference type="EMBL" id="JABJRC010000002">
    <property type="protein sequence ID" value="NOL40967.1"/>
    <property type="molecule type" value="Genomic_DNA"/>
</dbReference>
<dbReference type="Pfam" id="PF00535">
    <property type="entry name" value="Glycos_transf_2"/>
    <property type="match status" value="1"/>
</dbReference>
<keyword evidence="5" id="KW-1185">Reference proteome</keyword>
<keyword evidence="2" id="KW-1133">Transmembrane helix</keyword>
<organism evidence="4 5">
    <name type="scientific">Kribbella sandramycini</name>
    <dbReference type="NCBI Taxonomy" id="60450"/>
    <lineage>
        <taxon>Bacteria</taxon>
        <taxon>Bacillati</taxon>
        <taxon>Actinomycetota</taxon>
        <taxon>Actinomycetes</taxon>
        <taxon>Propionibacteriales</taxon>
        <taxon>Kribbellaceae</taxon>
        <taxon>Kribbella</taxon>
    </lineage>
</organism>
<keyword evidence="2" id="KW-0472">Membrane</keyword>
<dbReference type="InterPro" id="IPR001173">
    <property type="entry name" value="Glyco_trans_2-like"/>
</dbReference>
<feature type="transmembrane region" description="Helical" evidence="2">
    <location>
        <begin position="250"/>
        <end position="271"/>
    </location>
</feature>
<evidence type="ECO:0000313" key="4">
    <source>
        <dbReference type="EMBL" id="NOL40967.1"/>
    </source>
</evidence>
<evidence type="ECO:0000313" key="5">
    <source>
        <dbReference type="Proteomes" id="UP000534306"/>
    </source>
</evidence>
<dbReference type="SUPFAM" id="SSF53448">
    <property type="entry name" value="Nucleotide-diphospho-sugar transferases"/>
    <property type="match status" value="1"/>
</dbReference>
<proteinExistence type="inferred from homology"/>
<gene>
    <name evidence="4" type="ORF">HPO96_11975</name>
</gene>
<feature type="transmembrane region" description="Helical" evidence="2">
    <location>
        <begin position="283"/>
        <end position="306"/>
    </location>
</feature>
<dbReference type="AlphaFoldDB" id="A0A7Y4NYH5"/>
<evidence type="ECO:0000259" key="3">
    <source>
        <dbReference type="Pfam" id="PF00535"/>
    </source>
</evidence>
<sequence length="333" mass="35783">MTFTRHPATFGPGRVRGNTAVPDTAAIAVVVPCYNESAAVAKVVTELRAALPTAAIYVYDNNSTDDTAARAAAAGAVVRHVAAKGKGNVVRRAFADIEADVYLLIDGDDTYEAARAADLVKVLLDGPYDHVVGVRKHEAAAAYRPGHTFGNRVLTGTTGALFGREITDMLSGYRAFSRRYVKSFPALSREFEIETELTIHSLHLRVPVAEIPVAYKERPSGGESKLRTYRDGLRILGWIVGLTRLERPTLFHGALAALFGVVALILGVPVVAEYLDTGFVPRLPTAVLASTIGLIAVVLLVLGYLLDAIGRSRQETARLTYLSYQAPGVRQLG</sequence>
<dbReference type="CDD" id="cd04179">
    <property type="entry name" value="DPM_DPG-synthase_like"/>
    <property type="match status" value="1"/>
</dbReference>